<dbReference type="STRING" id="356305.SAMN05421841_2543"/>
<evidence type="ECO:0000313" key="1">
    <source>
        <dbReference type="EMBL" id="SEW39051.1"/>
    </source>
</evidence>
<dbReference type="EMBL" id="FOIU01000002">
    <property type="protein sequence ID" value="SEW39051.1"/>
    <property type="molecule type" value="Genomic_DNA"/>
</dbReference>
<dbReference type="OrthoDB" id="1254493at2"/>
<evidence type="ECO:0008006" key="3">
    <source>
        <dbReference type="Google" id="ProtNLM"/>
    </source>
</evidence>
<dbReference type="AlphaFoldDB" id="A0A1I0RDU5"/>
<sequence>MVFCFIFANFFSQQTVTGKISDDNGFDLGAVTVINVSSDKKVLTNASGEFSIEASANDEIRFIKTNYERASLRVLKNGYNPFLFITMIKIPQEIEEVELQKITGDLSKDSRAVAKVDKGKIVQDAVGLPQPVGKMREKPAEVKEVLLPMLLGSLNVQGVYDLISGKARRQKRQYRYDDLQDDISWIRNRVEDEYFTKEGIPKERISEFIEFSFLTKPQVRTFVKAKNLAGALLRLEETIPLYVERLKKSKLEK</sequence>
<dbReference type="Proteomes" id="UP000199469">
    <property type="component" value="Unassembled WGS sequence"/>
</dbReference>
<proteinExistence type="predicted"/>
<gene>
    <name evidence="1" type="ORF">SAMN05421841_2543</name>
</gene>
<protein>
    <recommendedName>
        <fullName evidence="3">CarboxypepD_reg-like domain-containing protein</fullName>
    </recommendedName>
</protein>
<evidence type="ECO:0000313" key="2">
    <source>
        <dbReference type="Proteomes" id="UP000199469"/>
    </source>
</evidence>
<dbReference type="SUPFAM" id="SSF49464">
    <property type="entry name" value="Carboxypeptidase regulatory domain-like"/>
    <property type="match status" value="1"/>
</dbReference>
<accession>A0A1I0RDU5</accession>
<dbReference type="InterPro" id="IPR008969">
    <property type="entry name" value="CarboxyPept-like_regulatory"/>
</dbReference>
<name>A0A1I0RDU5_9FLAO</name>
<keyword evidence="2" id="KW-1185">Reference proteome</keyword>
<reference evidence="2" key="1">
    <citation type="submission" date="2016-10" db="EMBL/GenBank/DDBJ databases">
        <authorList>
            <person name="Varghese N."/>
            <person name="Submissions S."/>
        </authorList>
    </citation>
    <scope>NUCLEOTIDE SEQUENCE [LARGE SCALE GENOMIC DNA]</scope>
    <source>
        <strain evidence="2">DSM 17724</strain>
    </source>
</reference>
<organism evidence="1 2">
    <name type="scientific">Chryseobacterium wanjuense</name>
    <dbReference type="NCBI Taxonomy" id="356305"/>
    <lineage>
        <taxon>Bacteria</taxon>
        <taxon>Pseudomonadati</taxon>
        <taxon>Bacteroidota</taxon>
        <taxon>Flavobacteriia</taxon>
        <taxon>Flavobacteriales</taxon>
        <taxon>Weeksellaceae</taxon>
        <taxon>Chryseobacterium group</taxon>
        <taxon>Chryseobacterium</taxon>
    </lineage>
</organism>